<dbReference type="InterPro" id="IPR041492">
    <property type="entry name" value="HAD_2"/>
</dbReference>
<evidence type="ECO:0000256" key="2">
    <source>
        <dbReference type="ARBA" id="ARBA00006171"/>
    </source>
</evidence>
<sequence>MPLKAVLFDFNGVILDDEAIHAALIEEILLQENLRPQRGEYDLFCLGRSDRACLDNLLSRRGRAVTPAYLDKLVAQKAAAYRARLASIEPFPFFAGAIALLQKLHAARLKIAIVTGAVRSDVDLALERGHLHSMVDCIISAESVERSKPYPDPYLRAVEALQALGSDLTAADCLAIEDTLVGIQSAREAGVKVLGVAHTYPFHMLQRRCHWALDRLDQFDLEAIAPVFDRSVAVTPPRGVSPRQ</sequence>
<dbReference type="RefSeq" id="WP_011056544.1">
    <property type="nucleotide sequence ID" value="NC_004113.1"/>
</dbReference>
<dbReference type="InterPro" id="IPR006439">
    <property type="entry name" value="HAD-SF_hydro_IA"/>
</dbReference>
<dbReference type="KEGG" id="tel:tll0697"/>
<dbReference type="NCBIfam" id="TIGR01509">
    <property type="entry name" value="HAD-SF-IA-v3"/>
    <property type="match status" value="1"/>
</dbReference>
<comment type="similarity">
    <text evidence="2">Belongs to the HAD-like hydrolase superfamily. CbbY/CbbZ/Gph/YieH family.</text>
</comment>
<keyword evidence="3" id="KW-0479">Metal-binding</keyword>
<dbReference type="InterPro" id="IPR036412">
    <property type="entry name" value="HAD-like_sf"/>
</dbReference>
<dbReference type="InterPro" id="IPR051600">
    <property type="entry name" value="Beta-PGM-like"/>
</dbReference>
<evidence type="ECO:0000313" key="6">
    <source>
        <dbReference type="Proteomes" id="UP000000440"/>
    </source>
</evidence>
<dbReference type="GO" id="GO:0003824">
    <property type="term" value="F:catalytic activity"/>
    <property type="evidence" value="ECO:0007669"/>
    <property type="project" value="UniProtKB-ARBA"/>
</dbReference>
<dbReference type="Proteomes" id="UP000000440">
    <property type="component" value="Chromosome"/>
</dbReference>
<dbReference type="PANTHER" id="PTHR46193">
    <property type="entry name" value="6-PHOSPHOGLUCONATE PHOSPHATASE"/>
    <property type="match status" value="1"/>
</dbReference>
<keyword evidence="6" id="KW-1185">Reference proteome</keyword>
<dbReference type="EMBL" id="BA000039">
    <property type="protein sequence ID" value="BAC08248.1"/>
    <property type="molecule type" value="Genomic_DNA"/>
</dbReference>
<dbReference type="Gene3D" id="1.10.150.240">
    <property type="entry name" value="Putative phosphatase, domain 2"/>
    <property type="match status" value="1"/>
</dbReference>
<evidence type="ECO:0000256" key="1">
    <source>
        <dbReference type="ARBA" id="ARBA00001946"/>
    </source>
</evidence>
<gene>
    <name evidence="5" type="ordered locus">tll0697</name>
</gene>
<accession>Q8DL02</accession>
<evidence type="ECO:0000313" key="5">
    <source>
        <dbReference type="EMBL" id="BAC08248.1"/>
    </source>
</evidence>
<dbReference type="SUPFAM" id="SSF56784">
    <property type="entry name" value="HAD-like"/>
    <property type="match status" value="1"/>
</dbReference>
<name>Q8DL02_THEVB</name>
<dbReference type="SFLD" id="SFLDS00003">
    <property type="entry name" value="Haloacid_Dehalogenase"/>
    <property type="match status" value="1"/>
</dbReference>
<organism evidence="5 6">
    <name type="scientific">Thermosynechococcus vestitus (strain NIES-2133 / IAM M-273 / BP-1)</name>
    <dbReference type="NCBI Taxonomy" id="197221"/>
    <lineage>
        <taxon>Bacteria</taxon>
        <taxon>Bacillati</taxon>
        <taxon>Cyanobacteriota</taxon>
        <taxon>Cyanophyceae</taxon>
        <taxon>Acaryochloridales</taxon>
        <taxon>Thermosynechococcaceae</taxon>
        <taxon>Thermosynechococcus</taxon>
    </lineage>
</organism>
<keyword evidence="4" id="KW-0460">Magnesium</keyword>
<evidence type="ECO:0000256" key="4">
    <source>
        <dbReference type="ARBA" id="ARBA00022842"/>
    </source>
</evidence>
<dbReference type="CDD" id="cd07505">
    <property type="entry name" value="HAD_BPGM-like"/>
    <property type="match status" value="1"/>
</dbReference>
<dbReference type="GO" id="GO:0046872">
    <property type="term" value="F:metal ion binding"/>
    <property type="evidence" value="ECO:0007669"/>
    <property type="project" value="UniProtKB-KW"/>
</dbReference>
<dbReference type="InterPro" id="IPR023198">
    <property type="entry name" value="PGP-like_dom2"/>
</dbReference>
<dbReference type="PRINTS" id="PR00413">
    <property type="entry name" value="HADHALOGNASE"/>
</dbReference>
<evidence type="ECO:0000256" key="3">
    <source>
        <dbReference type="ARBA" id="ARBA00022723"/>
    </source>
</evidence>
<protein>
    <submittedName>
        <fullName evidence="5">Tll0697 protein</fullName>
    </submittedName>
</protein>
<dbReference type="Pfam" id="PF13419">
    <property type="entry name" value="HAD_2"/>
    <property type="match status" value="1"/>
</dbReference>
<proteinExistence type="inferred from homology"/>
<dbReference type="AlphaFoldDB" id="Q8DL02"/>
<dbReference type="Gene3D" id="3.40.50.1000">
    <property type="entry name" value="HAD superfamily/HAD-like"/>
    <property type="match status" value="1"/>
</dbReference>
<dbReference type="EnsemblBacteria" id="BAC08248">
    <property type="protein sequence ID" value="BAC08248"/>
    <property type="gene ID" value="BAC08248"/>
</dbReference>
<dbReference type="PANTHER" id="PTHR46193:SF21">
    <property type="entry name" value="SLL1138 PROTEIN"/>
    <property type="match status" value="1"/>
</dbReference>
<dbReference type="eggNOG" id="COG0637">
    <property type="taxonomic scope" value="Bacteria"/>
</dbReference>
<reference evidence="5 6" key="1">
    <citation type="journal article" date="2002" name="DNA Res.">
        <title>Complete genome structure of the thermophilic cyanobacterium Thermosynechococcus elongatus BP-1.</title>
        <authorList>
            <person name="Nakamura Y."/>
            <person name="Kaneko T."/>
            <person name="Sato S."/>
            <person name="Ikeuchi M."/>
            <person name="Katoh H."/>
            <person name="Sasamoto S."/>
            <person name="Watanabe A."/>
            <person name="Iriguchi M."/>
            <person name="Kawashima K."/>
            <person name="Kimura T."/>
            <person name="Kishida Y."/>
            <person name="Kiyokawa C."/>
            <person name="Kohara M."/>
            <person name="Matsumoto M."/>
            <person name="Matsuno A."/>
            <person name="Nakazaki N."/>
            <person name="Shimpo S."/>
            <person name="Sugimoto M."/>
            <person name="Takeuchi C."/>
            <person name="Yamada M."/>
            <person name="Tabata S."/>
        </authorList>
    </citation>
    <scope>NUCLEOTIDE SEQUENCE [LARGE SCALE GENOMIC DNA]</scope>
    <source>
        <strain evidence="6">IAM M-273 / NIES-2133 / BP-1</strain>
    </source>
</reference>
<comment type="cofactor">
    <cofactor evidence="1">
        <name>Mg(2+)</name>
        <dbReference type="ChEBI" id="CHEBI:18420"/>
    </cofactor>
</comment>
<dbReference type="PATRIC" id="fig|197221.4.peg.737"/>
<dbReference type="InterPro" id="IPR023214">
    <property type="entry name" value="HAD_sf"/>
</dbReference>
<dbReference type="SFLD" id="SFLDG01129">
    <property type="entry name" value="C1.5:_HAD__Beta-PGM__Phosphata"/>
    <property type="match status" value="1"/>
</dbReference>
<dbReference type="STRING" id="197221.gene:10747287"/>